<dbReference type="EMBL" id="CP005074">
    <property type="protein sequence ID" value="AGR41509.1"/>
    <property type="molecule type" value="Genomic_DNA"/>
</dbReference>
<name>S5LUM7_9MOLU</name>
<reference evidence="1 2" key="1">
    <citation type="journal article" date="2013" name="Genome Biol. Evol.">
        <title>Comparison of metabolic capacities and inference of gene content evolution in mosquito-associated Spiroplasma diminutum and S. taiwanense.</title>
        <authorList>
            <person name="Lo W.S."/>
            <person name="Ku C."/>
            <person name="Chen L.L."/>
            <person name="Chang T.H."/>
            <person name="Kuo C.H."/>
        </authorList>
    </citation>
    <scope>NUCLEOTIDE SEQUENCE [LARGE SCALE GENOMIC DNA]</scope>
    <source>
        <strain evidence="1">CT-1</strain>
    </source>
</reference>
<dbReference type="PATRIC" id="fig|1276220.3.peg.941"/>
<dbReference type="RefSeq" id="WP_020834648.1">
    <property type="nucleotide sequence ID" value="NC_021846.1"/>
</dbReference>
<evidence type="ECO:0000313" key="2">
    <source>
        <dbReference type="Proteomes" id="UP000014984"/>
    </source>
</evidence>
<dbReference type="STRING" id="1276220.STAIW_v1c09230"/>
<sequence>MKKMLPVLLSIGLTVTPVVTTSFKNESKDQNKYLDFLKSYNEYMYFFYDKNENKEEYIKNNLKAILTENFDSNEITKKIINEFDYEIIEFNEDIVKIIFKDKKDNFILNEELELEFTLILFNYNNIDDFSSAFQIYLNSNPILLEKNNYLQIEIEDILKIKFKKLFDIYANSTLYLNGVKEFWEFLDFDLIENSLNFDNYLNSEFLTGKQFSFSFLRDSVVLPKNIWQKYINISKNINITKQNIFEWISKYAFFNNSTLAYDKVFKILSIDKKMNFVTIQLSENLFSVPKIITLKNLK</sequence>
<evidence type="ECO:0000313" key="1">
    <source>
        <dbReference type="EMBL" id="AGR41509.1"/>
    </source>
</evidence>
<dbReference type="KEGG" id="stai:STAIW_v1c09230"/>
<proteinExistence type="predicted"/>
<dbReference type="HOGENOM" id="CLU_933534_0_0_14"/>
<gene>
    <name evidence="1" type="ORF">STAIW_v1c09230</name>
</gene>
<dbReference type="AlphaFoldDB" id="S5LUM7"/>
<keyword evidence="2" id="KW-1185">Reference proteome</keyword>
<dbReference type="Proteomes" id="UP000014984">
    <property type="component" value="Chromosome"/>
</dbReference>
<accession>S5LUM7</accession>
<dbReference type="OrthoDB" id="388769at2"/>
<organism evidence="1 2">
    <name type="scientific">Spiroplasma taiwanense CT-1</name>
    <dbReference type="NCBI Taxonomy" id="1276220"/>
    <lineage>
        <taxon>Bacteria</taxon>
        <taxon>Bacillati</taxon>
        <taxon>Mycoplasmatota</taxon>
        <taxon>Mollicutes</taxon>
        <taxon>Entomoplasmatales</taxon>
        <taxon>Spiroplasmataceae</taxon>
        <taxon>Spiroplasma</taxon>
    </lineage>
</organism>
<protein>
    <submittedName>
        <fullName evidence="1">Uncharacterized protein</fullName>
    </submittedName>
</protein>